<proteinExistence type="predicted"/>
<keyword evidence="4" id="KW-1185">Reference proteome</keyword>
<protein>
    <submittedName>
        <fullName evidence="3">Dehydrogenase</fullName>
    </submittedName>
</protein>
<dbReference type="Pfam" id="PF01408">
    <property type="entry name" value="GFO_IDH_MocA"/>
    <property type="match status" value="1"/>
</dbReference>
<dbReference type="Pfam" id="PF22725">
    <property type="entry name" value="GFO_IDH_MocA_C3"/>
    <property type="match status" value="1"/>
</dbReference>
<gene>
    <name evidence="3" type="ORF">B9T62_10330</name>
</gene>
<dbReference type="PANTHER" id="PTHR43708">
    <property type="entry name" value="CONSERVED EXPRESSED OXIDOREDUCTASE (EUROFUNG)"/>
    <property type="match status" value="1"/>
</dbReference>
<dbReference type="EMBL" id="CP021780">
    <property type="protein sequence ID" value="ASA21149.1"/>
    <property type="molecule type" value="Genomic_DNA"/>
</dbReference>
<dbReference type="AlphaFoldDB" id="A0A2Z2KG71"/>
<dbReference type="InterPro" id="IPR055170">
    <property type="entry name" value="GFO_IDH_MocA-like_dom"/>
</dbReference>
<dbReference type="PANTHER" id="PTHR43708:SF8">
    <property type="entry name" value="OXIDOREDUCTASE"/>
    <property type="match status" value="1"/>
</dbReference>
<reference evidence="3 4" key="1">
    <citation type="submission" date="2017-06" db="EMBL/GenBank/DDBJ databases">
        <title>Complete genome sequence of Paenibacillus donghaensis KCTC 13049T isolated from East Sea sediment, South Korea.</title>
        <authorList>
            <person name="Jung B.K."/>
            <person name="Hong S.-J."/>
            <person name="Shin J.-H."/>
        </authorList>
    </citation>
    <scope>NUCLEOTIDE SEQUENCE [LARGE SCALE GENOMIC DNA]</scope>
    <source>
        <strain evidence="3 4">KCTC 13049</strain>
    </source>
</reference>
<dbReference type="SUPFAM" id="SSF55347">
    <property type="entry name" value="Glyceraldehyde-3-phosphate dehydrogenase-like, C-terminal domain"/>
    <property type="match status" value="1"/>
</dbReference>
<sequence length="357" mass="39295">MNTSKHTVVIVGYGGMGSYHAGLIRENDRLEVTGTYDLLEERRAASVEAGYRSYASFEEVLDDSAVEIVLIATPNDVHKEIAIQALQAGKHVICEKPVAMSSDEFKEMLAAAGEAGRTLMVHQNRRWDEDFRVIKQMYDKETIGSLFQLESRVHGANGIPGDWRHVKEQGGGMLLDWGVHLLDQLLFMIDSRITSVSSSLSFILGNEVDDGFEAVIQFENGVKAMVEVGTTNFISLPRWYVKGSEGTAVIEDWSLTGRYVTRNNEGVRVEPKPIRAGVGLTKTMAPPSEGATITEALPAAAELPSSFFDNFADVIEGTAEPIVKNAEVLRVQHLIEAIFAAAEKNEVIKNFDLYTSK</sequence>
<dbReference type="Proteomes" id="UP000249890">
    <property type="component" value="Chromosome"/>
</dbReference>
<dbReference type="Gene3D" id="3.40.50.720">
    <property type="entry name" value="NAD(P)-binding Rossmann-like Domain"/>
    <property type="match status" value="1"/>
</dbReference>
<dbReference type="SUPFAM" id="SSF51735">
    <property type="entry name" value="NAD(P)-binding Rossmann-fold domains"/>
    <property type="match status" value="1"/>
</dbReference>
<dbReference type="KEGG" id="pdh:B9T62_10330"/>
<evidence type="ECO:0000259" key="2">
    <source>
        <dbReference type="Pfam" id="PF22725"/>
    </source>
</evidence>
<dbReference type="InterPro" id="IPR036291">
    <property type="entry name" value="NAD(P)-bd_dom_sf"/>
</dbReference>
<evidence type="ECO:0000259" key="1">
    <source>
        <dbReference type="Pfam" id="PF01408"/>
    </source>
</evidence>
<accession>A0A2Z2KG71</accession>
<organism evidence="3 4">
    <name type="scientific">Paenibacillus donghaensis</name>
    <dbReference type="NCBI Taxonomy" id="414771"/>
    <lineage>
        <taxon>Bacteria</taxon>
        <taxon>Bacillati</taxon>
        <taxon>Bacillota</taxon>
        <taxon>Bacilli</taxon>
        <taxon>Bacillales</taxon>
        <taxon>Paenibacillaceae</taxon>
        <taxon>Paenibacillus</taxon>
    </lineage>
</organism>
<dbReference type="RefSeq" id="WP_087915162.1">
    <property type="nucleotide sequence ID" value="NZ_CP021780.1"/>
</dbReference>
<evidence type="ECO:0000313" key="4">
    <source>
        <dbReference type="Proteomes" id="UP000249890"/>
    </source>
</evidence>
<name>A0A2Z2KG71_9BACL</name>
<feature type="domain" description="GFO/IDH/MocA-like oxidoreductase" evidence="2">
    <location>
        <begin position="131"/>
        <end position="248"/>
    </location>
</feature>
<dbReference type="GO" id="GO:0000166">
    <property type="term" value="F:nucleotide binding"/>
    <property type="evidence" value="ECO:0007669"/>
    <property type="project" value="InterPro"/>
</dbReference>
<dbReference type="OrthoDB" id="9815825at2"/>
<dbReference type="Gene3D" id="3.30.360.10">
    <property type="entry name" value="Dihydrodipicolinate Reductase, domain 2"/>
    <property type="match status" value="1"/>
</dbReference>
<dbReference type="InterPro" id="IPR051317">
    <property type="entry name" value="Gfo/Idh/MocA_oxidoreduct"/>
</dbReference>
<dbReference type="InterPro" id="IPR000683">
    <property type="entry name" value="Gfo/Idh/MocA-like_OxRdtase_N"/>
</dbReference>
<feature type="domain" description="Gfo/Idh/MocA-like oxidoreductase N-terminal" evidence="1">
    <location>
        <begin position="8"/>
        <end position="122"/>
    </location>
</feature>
<evidence type="ECO:0000313" key="3">
    <source>
        <dbReference type="EMBL" id="ASA21149.1"/>
    </source>
</evidence>